<reference evidence="6 7" key="1">
    <citation type="submission" date="2020-02" db="EMBL/GenBank/DDBJ databases">
        <title>Draft genome sequence of Haematococcus lacustris strain NIES-144.</title>
        <authorList>
            <person name="Morimoto D."/>
            <person name="Nakagawa S."/>
            <person name="Yoshida T."/>
            <person name="Sawayama S."/>
        </authorList>
    </citation>
    <scope>NUCLEOTIDE SEQUENCE [LARGE SCALE GENOMIC DNA]</scope>
    <source>
        <strain evidence="6 7">NIES-144</strain>
    </source>
</reference>
<dbReference type="SUPFAM" id="SSF144232">
    <property type="entry name" value="HIT/MYND zinc finger-like"/>
    <property type="match status" value="1"/>
</dbReference>
<accession>A0A699YHW7</accession>
<feature type="non-terminal residue" evidence="6">
    <location>
        <position position="1"/>
    </location>
</feature>
<dbReference type="PROSITE" id="PS50865">
    <property type="entry name" value="ZF_MYND_2"/>
    <property type="match status" value="1"/>
</dbReference>
<keyword evidence="3" id="KW-0862">Zinc</keyword>
<sequence>MFYPASGWLDFSQLRVGHTVFVRYATRCFFSDLATEAIKVEDLNYVKIIPLSLDILMYISQAFFEQRRVCCTCHQDLSVKGGAVFTCSSCQAATYCSPDCRAANAEPHVTFCRACAELMEVYNVDFERFIQHVPFRV</sequence>
<evidence type="ECO:0000259" key="5">
    <source>
        <dbReference type="PROSITE" id="PS50865"/>
    </source>
</evidence>
<evidence type="ECO:0000256" key="4">
    <source>
        <dbReference type="PROSITE-ProRule" id="PRU00134"/>
    </source>
</evidence>
<feature type="domain" description="MYND-type" evidence="5">
    <location>
        <begin position="70"/>
        <end position="112"/>
    </location>
</feature>
<dbReference type="PROSITE" id="PS01360">
    <property type="entry name" value="ZF_MYND_1"/>
    <property type="match status" value="1"/>
</dbReference>
<dbReference type="Gene3D" id="6.10.140.2220">
    <property type="match status" value="1"/>
</dbReference>
<keyword evidence="1" id="KW-0479">Metal-binding</keyword>
<evidence type="ECO:0000256" key="1">
    <source>
        <dbReference type="ARBA" id="ARBA00022723"/>
    </source>
</evidence>
<dbReference type="AlphaFoldDB" id="A0A699YHW7"/>
<evidence type="ECO:0000313" key="6">
    <source>
        <dbReference type="EMBL" id="GFH07468.1"/>
    </source>
</evidence>
<evidence type="ECO:0000256" key="3">
    <source>
        <dbReference type="ARBA" id="ARBA00022833"/>
    </source>
</evidence>
<keyword evidence="7" id="KW-1185">Reference proteome</keyword>
<dbReference type="GO" id="GO:0008270">
    <property type="term" value="F:zinc ion binding"/>
    <property type="evidence" value="ECO:0007669"/>
    <property type="project" value="UniProtKB-KW"/>
</dbReference>
<evidence type="ECO:0000313" key="7">
    <source>
        <dbReference type="Proteomes" id="UP000485058"/>
    </source>
</evidence>
<comment type="caution">
    <text evidence="6">The sequence shown here is derived from an EMBL/GenBank/DDBJ whole genome shotgun (WGS) entry which is preliminary data.</text>
</comment>
<evidence type="ECO:0000256" key="2">
    <source>
        <dbReference type="ARBA" id="ARBA00022771"/>
    </source>
</evidence>
<dbReference type="EMBL" id="BLLF01000096">
    <property type="protein sequence ID" value="GFH07468.1"/>
    <property type="molecule type" value="Genomic_DNA"/>
</dbReference>
<name>A0A699YHW7_HAELA</name>
<gene>
    <name evidence="6" type="ORF">HaLaN_02270</name>
</gene>
<dbReference type="InterPro" id="IPR002893">
    <property type="entry name" value="Znf_MYND"/>
</dbReference>
<protein>
    <submittedName>
        <fullName evidence="6">MYND-type domain-containing protein</fullName>
    </submittedName>
</protein>
<proteinExistence type="predicted"/>
<dbReference type="Proteomes" id="UP000485058">
    <property type="component" value="Unassembled WGS sequence"/>
</dbReference>
<organism evidence="6 7">
    <name type="scientific">Haematococcus lacustris</name>
    <name type="common">Green alga</name>
    <name type="synonym">Haematococcus pluvialis</name>
    <dbReference type="NCBI Taxonomy" id="44745"/>
    <lineage>
        <taxon>Eukaryota</taxon>
        <taxon>Viridiplantae</taxon>
        <taxon>Chlorophyta</taxon>
        <taxon>core chlorophytes</taxon>
        <taxon>Chlorophyceae</taxon>
        <taxon>CS clade</taxon>
        <taxon>Chlamydomonadales</taxon>
        <taxon>Haematococcaceae</taxon>
        <taxon>Haematococcus</taxon>
    </lineage>
</organism>
<keyword evidence="2 4" id="KW-0863">Zinc-finger</keyword>